<evidence type="ECO:0000256" key="4">
    <source>
        <dbReference type="ARBA" id="ARBA00022989"/>
    </source>
</evidence>
<proteinExistence type="inferred from homology"/>
<feature type="transmembrane region" description="Helical" evidence="6">
    <location>
        <begin position="238"/>
        <end position="261"/>
    </location>
</feature>
<feature type="transmembrane region" description="Helical" evidence="6">
    <location>
        <begin position="161"/>
        <end position="187"/>
    </location>
</feature>
<evidence type="ECO:0000256" key="2">
    <source>
        <dbReference type="ARBA" id="ARBA00009773"/>
    </source>
</evidence>
<keyword evidence="8" id="KW-1185">Reference proteome</keyword>
<feature type="transmembrane region" description="Helical" evidence="6">
    <location>
        <begin position="41"/>
        <end position="71"/>
    </location>
</feature>
<evidence type="ECO:0000256" key="3">
    <source>
        <dbReference type="ARBA" id="ARBA00022692"/>
    </source>
</evidence>
<sequence>MARRPVRRAKAAPAVEVHIEQPGPTEFSDPFVRRELARASVWLGLALAIIGVIVLAQPLMLIIGGMIFAVFLDGGTRLLGRVLPIRRGFRLALVIILGFGFVGWTFYIAGTTIAAQFEALRAVVEAQFTKLMAFAASLGLIPTGNSLSNIGQQLLGSVGRLTSAVGTALGAFASLLVMIVIGIFIAAEPRLYDRGVAWMLPLRHRERFYALGDKIGWTLRRLLFGRLIAMLFEGVGTWLLLTIGGVPMAALLGLITGLLAFLPNIGAITSGVLMVAVGFSAGTSEGLWAIVVYFFVQNADAYLVVPYIARKTVDLAPALVLAMQLLMGALFGILGLLFADPILAMLKVSLVELSRQRAVEDAAAEAQSPG</sequence>
<dbReference type="RefSeq" id="WP_249848200.1">
    <property type="nucleotide sequence ID" value="NZ_JAMGBD010000001.1"/>
</dbReference>
<dbReference type="EMBL" id="JAMGBD010000001">
    <property type="protein sequence ID" value="MCL6684005.1"/>
    <property type="molecule type" value="Genomic_DNA"/>
</dbReference>
<feature type="transmembrane region" description="Helical" evidence="6">
    <location>
        <begin position="273"/>
        <end position="296"/>
    </location>
</feature>
<comment type="caution">
    <text evidence="7">The sequence shown here is derived from an EMBL/GenBank/DDBJ whole genome shotgun (WGS) entry which is preliminary data.</text>
</comment>
<evidence type="ECO:0000256" key="6">
    <source>
        <dbReference type="SAM" id="Phobius"/>
    </source>
</evidence>
<name>A0ABT0RN51_9SPHN</name>
<dbReference type="PANTHER" id="PTHR21716">
    <property type="entry name" value="TRANSMEMBRANE PROTEIN"/>
    <property type="match status" value="1"/>
</dbReference>
<evidence type="ECO:0000256" key="5">
    <source>
        <dbReference type="ARBA" id="ARBA00023136"/>
    </source>
</evidence>
<reference evidence="7" key="1">
    <citation type="submission" date="2022-05" db="EMBL/GenBank/DDBJ databases">
        <authorList>
            <person name="Jo J.-H."/>
            <person name="Im W.-T."/>
        </authorList>
    </citation>
    <scope>NUCLEOTIDE SEQUENCE</scope>
    <source>
        <strain evidence="7">SE158</strain>
    </source>
</reference>
<accession>A0ABT0RN51</accession>
<protein>
    <submittedName>
        <fullName evidence="7">AI-2E family transporter</fullName>
    </submittedName>
</protein>
<organism evidence="7 8">
    <name type="scientific">Sphingomonas alba</name>
    <dbReference type="NCBI Taxonomy" id="2908208"/>
    <lineage>
        <taxon>Bacteria</taxon>
        <taxon>Pseudomonadati</taxon>
        <taxon>Pseudomonadota</taxon>
        <taxon>Alphaproteobacteria</taxon>
        <taxon>Sphingomonadales</taxon>
        <taxon>Sphingomonadaceae</taxon>
        <taxon>Sphingomonas</taxon>
    </lineage>
</organism>
<keyword evidence="3 6" id="KW-0812">Transmembrane</keyword>
<comment type="similarity">
    <text evidence="2">Belongs to the autoinducer-2 exporter (AI-2E) (TC 2.A.86) family.</text>
</comment>
<evidence type="ECO:0000256" key="1">
    <source>
        <dbReference type="ARBA" id="ARBA00004141"/>
    </source>
</evidence>
<keyword evidence="5 6" id="KW-0472">Membrane</keyword>
<dbReference type="Proteomes" id="UP001165363">
    <property type="component" value="Unassembled WGS sequence"/>
</dbReference>
<gene>
    <name evidence="7" type="ORF">LZ536_08860</name>
</gene>
<comment type="subcellular location">
    <subcellularLocation>
        <location evidence="1">Membrane</location>
        <topology evidence="1">Multi-pass membrane protein</topology>
    </subcellularLocation>
</comment>
<dbReference type="InterPro" id="IPR002549">
    <property type="entry name" value="AI-2E-like"/>
</dbReference>
<dbReference type="PANTHER" id="PTHR21716:SF62">
    <property type="entry name" value="TRANSPORT PROTEIN YDBI-RELATED"/>
    <property type="match status" value="1"/>
</dbReference>
<keyword evidence="4 6" id="KW-1133">Transmembrane helix</keyword>
<dbReference type="Pfam" id="PF01594">
    <property type="entry name" value="AI-2E_transport"/>
    <property type="match status" value="1"/>
</dbReference>
<evidence type="ECO:0000313" key="8">
    <source>
        <dbReference type="Proteomes" id="UP001165363"/>
    </source>
</evidence>
<evidence type="ECO:0000313" key="7">
    <source>
        <dbReference type="EMBL" id="MCL6684005.1"/>
    </source>
</evidence>
<feature type="transmembrane region" description="Helical" evidence="6">
    <location>
        <begin position="122"/>
        <end position="141"/>
    </location>
</feature>
<feature type="transmembrane region" description="Helical" evidence="6">
    <location>
        <begin position="316"/>
        <end position="339"/>
    </location>
</feature>
<feature type="transmembrane region" description="Helical" evidence="6">
    <location>
        <begin position="91"/>
        <end position="110"/>
    </location>
</feature>